<protein>
    <submittedName>
        <fullName evidence="1">Glycosyltransferase</fullName>
    </submittedName>
</protein>
<comment type="caution">
    <text evidence="1">The sequence shown here is derived from an EMBL/GenBank/DDBJ whole genome shotgun (WGS) entry which is preliminary data.</text>
</comment>
<dbReference type="CDD" id="cd03801">
    <property type="entry name" value="GT4_PimA-like"/>
    <property type="match status" value="1"/>
</dbReference>
<accession>A0A2M8J3U5</accession>
<dbReference type="Pfam" id="PF13692">
    <property type="entry name" value="Glyco_trans_1_4"/>
    <property type="match status" value="1"/>
</dbReference>
<dbReference type="PANTHER" id="PTHR12526">
    <property type="entry name" value="GLYCOSYLTRANSFERASE"/>
    <property type="match status" value="1"/>
</dbReference>
<dbReference type="SUPFAM" id="SSF53756">
    <property type="entry name" value="UDP-Glycosyltransferase/glycogen phosphorylase"/>
    <property type="match status" value="1"/>
</dbReference>
<dbReference type="EMBL" id="PGTB01000015">
    <property type="protein sequence ID" value="PJE37445.1"/>
    <property type="molecule type" value="Genomic_DNA"/>
</dbReference>
<keyword evidence="1" id="KW-0808">Transferase</keyword>
<proteinExistence type="predicted"/>
<sequence length="394" mass="43119">MKILVVAPQPFFIQRGTPIAVRMLLQSLGEAGHRCDAIVFPEGEDVDLPNVQVIRAPRVPGTKGMPPGFSLKKLLVDAAMFPMLAWRLLRHRYDLVIAVEEAAFMTLVLKPFFRVPYIYDIDSSIPEQINDKFGLPSWLNTALTAAERTAVRGSIGAIPCCQALGDIVRDYAPTLPVQTLEDVSLVEFDAETAPPEGWSYESPVLMYIGNLEGYQGVGLLIEGFAKAVADGTEAHLVVIGGTPDTIETHRALADRTGAGDKITFTGPRPVEEIARYMAQATIVASPRTQGRNTPMKVYSYLDSGRPLLATRLPTHTQVLDDDIAMLVDPTAEDMARGISALLADPDLRDRLARQAAERVRAEFSPAAYRRKLTGFLENEIIPRLRRRASAAGAT</sequence>
<dbReference type="Proteomes" id="UP000231553">
    <property type="component" value="Unassembled WGS sequence"/>
</dbReference>
<evidence type="ECO:0000313" key="1">
    <source>
        <dbReference type="EMBL" id="PJE37445.1"/>
    </source>
</evidence>
<name>A0A2M8J3U5_9RHOB</name>
<dbReference type="Gene3D" id="3.40.50.2000">
    <property type="entry name" value="Glycogen Phosphorylase B"/>
    <property type="match status" value="2"/>
</dbReference>
<dbReference type="AlphaFoldDB" id="A0A2M8J3U5"/>
<dbReference type="OrthoDB" id="529131at2"/>
<evidence type="ECO:0000313" key="2">
    <source>
        <dbReference type="Proteomes" id="UP000231553"/>
    </source>
</evidence>
<organism evidence="1 2">
    <name type="scientific">Pseudooceanicola lipolyticus</name>
    <dbReference type="NCBI Taxonomy" id="2029104"/>
    <lineage>
        <taxon>Bacteria</taxon>
        <taxon>Pseudomonadati</taxon>
        <taxon>Pseudomonadota</taxon>
        <taxon>Alphaproteobacteria</taxon>
        <taxon>Rhodobacterales</taxon>
        <taxon>Paracoccaceae</taxon>
        <taxon>Pseudooceanicola</taxon>
    </lineage>
</organism>
<keyword evidence="2" id="KW-1185">Reference proteome</keyword>
<gene>
    <name evidence="1" type="ORF">CVM52_07070</name>
</gene>
<reference evidence="1 2" key="1">
    <citation type="journal article" date="2018" name="Int. J. Syst. Evol. Microbiol.">
        <title>Pseudooceanicola lipolyticus sp. nov., a marine alphaproteobacterium, reclassification of Oceanicola flagellatus as Pseudooceanicola flagellatus comb. nov. and emended description of the genus Pseudooceanicola.</title>
        <authorList>
            <person name="Huang M.-M."/>
            <person name="Guo L.-L."/>
            <person name="Wu Y.-H."/>
            <person name="Lai Q.-L."/>
            <person name="Shao Z.-Z."/>
            <person name="Wang C.-S."/>
            <person name="Wu M."/>
            <person name="Xu X.-W."/>
        </authorList>
    </citation>
    <scope>NUCLEOTIDE SEQUENCE [LARGE SCALE GENOMIC DNA]</scope>
    <source>
        <strain evidence="1 2">157</strain>
    </source>
</reference>
<dbReference type="GO" id="GO:0016740">
    <property type="term" value="F:transferase activity"/>
    <property type="evidence" value="ECO:0007669"/>
    <property type="project" value="UniProtKB-KW"/>
</dbReference>